<organism evidence="2 3">
    <name type="scientific">Cirrhinus mrigala</name>
    <name type="common">Mrigala</name>
    <dbReference type="NCBI Taxonomy" id="683832"/>
    <lineage>
        <taxon>Eukaryota</taxon>
        <taxon>Metazoa</taxon>
        <taxon>Chordata</taxon>
        <taxon>Craniata</taxon>
        <taxon>Vertebrata</taxon>
        <taxon>Euteleostomi</taxon>
        <taxon>Actinopterygii</taxon>
        <taxon>Neopterygii</taxon>
        <taxon>Teleostei</taxon>
        <taxon>Ostariophysi</taxon>
        <taxon>Cypriniformes</taxon>
        <taxon>Cyprinidae</taxon>
        <taxon>Labeoninae</taxon>
        <taxon>Labeonini</taxon>
        <taxon>Cirrhinus</taxon>
    </lineage>
</organism>
<gene>
    <name evidence="2" type="ORF">M9458_011518</name>
</gene>
<feature type="compositionally biased region" description="Acidic residues" evidence="1">
    <location>
        <begin position="24"/>
        <end position="41"/>
    </location>
</feature>
<sequence length="78" mass="8839">YGSYDDGDSQMQRHVSSPRTGERDGEEVYGISEEEEEEEEDERRRGPSVLTQAQLSDDEEDSEEFRSVGGDSDMDSDN</sequence>
<evidence type="ECO:0000313" key="3">
    <source>
        <dbReference type="Proteomes" id="UP001529510"/>
    </source>
</evidence>
<reference evidence="2 3" key="1">
    <citation type="submission" date="2024-05" db="EMBL/GenBank/DDBJ databases">
        <title>Genome sequencing and assembly of Indian major carp, Cirrhinus mrigala (Hamilton, 1822).</title>
        <authorList>
            <person name="Mohindra V."/>
            <person name="Chowdhury L.M."/>
            <person name="Lal K."/>
            <person name="Jena J.K."/>
        </authorList>
    </citation>
    <scope>NUCLEOTIDE SEQUENCE [LARGE SCALE GENOMIC DNA]</scope>
    <source>
        <strain evidence="2">CM1030</strain>
        <tissue evidence="2">Blood</tissue>
    </source>
</reference>
<comment type="caution">
    <text evidence="2">The sequence shown here is derived from an EMBL/GenBank/DDBJ whole genome shotgun (WGS) entry which is preliminary data.</text>
</comment>
<evidence type="ECO:0000313" key="2">
    <source>
        <dbReference type="EMBL" id="KAL0193222.1"/>
    </source>
</evidence>
<feature type="compositionally biased region" description="Polar residues" evidence="1">
    <location>
        <begin position="9"/>
        <end position="19"/>
    </location>
</feature>
<name>A0ABD0R3X4_CIRMR</name>
<dbReference type="Proteomes" id="UP001529510">
    <property type="component" value="Unassembled WGS sequence"/>
</dbReference>
<feature type="region of interest" description="Disordered" evidence="1">
    <location>
        <begin position="1"/>
        <end position="78"/>
    </location>
</feature>
<keyword evidence="3" id="KW-1185">Reference proteome</keyword>
<protein>
    <submittedName>
        <fullName evidence="2">Uncharacterized protein</fullName>
    </submittedName>
</protein>
<evidence type="ECO:0000256" key="1">
    <source>
        <dbReference type="SAM" id="MobiDB-lite"/>
    </source>
</evidence>
<accession>A0ABD0R3X4</accession>
<proteinExistence type="predicted"/>
<dbReference type="EMBL" id="JAMKFB020000005">
    <property type="protein sequence ID" value="KAL0193222.1"/>
    <property type="molecule type" value="Genomic_DNA"/>
</dbReference>
<feature type="non-terminal residue" evidence="2">
    <location>
        <position position="1"/>
    </location>
</feature>
<dbReference type="AlphaFoldDB" id="A0ABD0R3X4"/>